<sequence>MPAPDAPGSHLPDPTEEDVRTAARAFVTAFDRHLRTVETRSGEADPRVAEAFGELRTAFLDYEDTLYDVYDEVVPFEVVEDDEFDDDEDDDEDELDDELDEDDDEGDEDVEVSDLGDGRR</sequence>
<organism evidence="2 3">
    <name type="scientific">Motilibacter peucedani</name>
    <dbReference type="NCBI Taxonomy" id="598650"/>
    <lineage>
        <taxon>Bacteria</taxon>
        <taxon>Bacillati</taxon>
        <taxon>Actinomycetota</taxon>
        <taxon>Actinomycetes</taxon>
        <taxon>Motilibacterales</taxon>
        <taxon>Motilibacteraceae</taxon>
        <taxon>Motilibacter</taxon>
    </lineage>
</organism>
<dbReference type="Proteomes" id="UP000281955">
    <property type="component" value="Unassembled WGS sequence"/>
</dbReference>
<feature type="compositionally biased region" description="Acidic residues" evidence="1">
    <location>
        <begin position="78"/>
        <end position="114"/>
    </location>
</feature>
<dbReference type="OrthoDB" id="5181760at2"/>
<reference evidence="2 3" key="1">
    <citation type="submission" date="2018-10" db="EMBL/GenBank/DDBJ databases">
        <title>Genomic Encyclopedia of Archaeal and Bacterial Type Strains, Phase II (KMG-II): from individual species to whole genera.</title>
        <authorList>
            <person name="Goeker M."/>
        </authorList>
    </citation>
    <scope>NUCLEOTIDE SEQUENCE [LARGE SCALE GENOMIC DNA]</scope>
    <source>
        <strain evidence="2 3">RP-AC37</strain>
    </source>
</reference>
<dbReference type="EMBL" id="RBWV01000017">
    <property type="protein sequence ID" value="RKS67945.1"/>
    <property type="molecule type" value="Genomic_DNA"/>
</dbReference>
<dbReference type="InParanoid" id="A0A420XKA2"/>
<protein>
    <recommendedName>
        <fullName evidence="4">Primosomal protein</fullName>
    </recommendedName>
</protein>
<feature type="region of interest" description="Disordered" evidence="1">
    <location>
        <begin position="78"/>
        <end position="120"/>
    </location>
</feature>
<gene>
    <name evidence="2" type="ORF">CLV35_3851</name>
</gene>
<name>A0A420XKA2_9ACTN</name>
<comment type="caution">
    <text evidence="2">The sequence shown here is derived from an EMBL/GenBank/DDBJ whole genome shotgun (WGS) entry which is preliminary data.</text>
</comment>
<dbReference type="RefSeq" id="WP_121195092.1">
    <property type="nucleotide sequence ID" value="NZ_RBWV01000017.1"/>
</dbReference>
<accession>A0A420XKA2</accession>
<evidence type="ECO:0008006" key="4">
    <source>
        <dbReference type="Google" id="ProtNLM"/>
    </source>
</evidence>
<evidence type="ECO:0000313" key="2">
    <source>
        <dbReference type="EMBL" id="RKS67945.1"/>
    </source>
</evidence>
<evidence type="ECO:0000256" key="1">
    <source>
        <dbReference type="SAM" id="MobiDB-lite"/>
    </source>
</evidence>
<evidence type="ECO:0000313" key="3">
    <source>
        <dbReference type="Proteomes" id="UP000281955"/>
    </source>
</evidence>
<keyword evidence="3" id="KW-1185">Reference proteome</keyword>
<proteinExistence type="predicted"/>
<dbReference type="AlphaFoldDB" id="A0A420XKA2"/>